<dbReference type="NCBIfam" id="NF038083">
    <property type="entry name" value="CU044_5270_fam"/>
    <property type="match status" value="1"/>
</dbReference>
<proteinExistence type="predicted"/>
<dbReference type="InterPro" id="IPR047789">
    <property type="entry name" value="CU044_5270-like"/>
</dbReference>
<organism evidence="3 4">
    <name type="scientific">Hamadaea flava</name>
    <dbReference type="NCBI Taxonomy" id="1742688"/>
    <lineage>
        <taxon>Bacteria</taxon>
        <taxon>Bacillati</taxon>
        <taxon>Actinomycetota</taxon>
        <taxon>Actinomycetes</taxon>
        <taxon>Micromonosporales</taxon>
        <taxon>Micromonosporaceae</taxon>
        <taxon>Hamadaea</taxon>
    </lineage>
</organism>
<keyword evidence="2" id="KW-0812">Transmembrane</keyword>
<evidence type="ECO:0000256" key="2">
    <source>
        <dbReference type="SAM" id="Phobius"/>
    </source>
</evidence>
<dbReference type="EMBL" id="JBHSAY010000035">
    <property type="protein sequence ID" value="MFC4136868.1"/>
    <property type="molecule type" value="Genomic_DNA"/>
</dbReference>
<evidence type="ECO:0000256" key="1">
    <source>
        <dbReference type="SAM" id="MobiDB-lite"/>
    </source>
</evidence>
<feature type="transmembrane region" description="Helical" evidence="2">
    <location>
        <begin position="40"/>
        <end position="60"/>
    </location>
</feature>
<dbReference type="Proteomes" id="UP001595816">
    <property type="component" value="Unassembled WGS sequence"/>
</dbReference>
<gene>
    <name evidence="3" type="ORF">ACFOZ4_40215</name>
</gene>
<feature type="region of interest" description="Disordered" evidence="1">
    <location>
        <begin position="161"/>
        <end position="183"/>
    </location>
</feature>
<keyword evidence="2" id="KW-1133">Transmembrane helix</keyword>
<evidence type="ECO:0000313" key="4">
    <source>
        <dbReference type="Proteomes" id="UP001595816"/>
    </source>
</evidence>
<reference evidence="4" key="1">
    <citation type="journal article" date="2019" name="Int. J. Syst. Evol. Microbiol.">
        <title>The Global Catalogue of Microorganisms (GCM) 10K type strain sequencing project: providing services to taxonomists for standard genome sequencing and annotation.</title>
        <authorList>
            <consortium name="The Broad Institute Genomics Platform"/>
            <consortium name="The Broad Institute Genome Sequencing Center for Infectious Disease"/>
            <person name="Wu L."/>
            <person name="Ma J."/>
        </authorList>
    </citation>
    <scope>NUCLEOTIDE SEQUENCE [LARGE SCALE GENOMIC DNA]</scope>
    <source>
        <strain evidence="4">CGMCC 4.7289</strain>
    </source>
</reference>
<comment type="caution">
    <text evidence="3">The sequence shown here is derived from an EMBL/GenBank/DDBJ whole genome shotgun (WGS) entry which is preliminary data.</text>
</comment>
<feature type="compositionally biased region" description="Polar residues" evidence="1">
    <location>
        <begin position="162"/>
        <end position="175"/>
    </location>
</feature>
<keyword evidence="4" id="KW-1185">Reference proteome</keyword>
<name>A0ABV8M2V0_9ACTN</name>
<evidence type="ECO:0000313" key="3">
    <source>
        <dbReference type="EMBL" id="MFC4136868.1"/>
    </source>
</evidence>
<dbReference type="RefSeq" id="WP_253762016.1">
    <property type="nucleotide sequence ID" value="NZ_JAMZDZ010000001.1"/>
</dbReference>
<protein>
    <submittedName>
        <fullName evidence="3">CU044_5270 family protein</fullName>
    </submittedName>
</protein>
<keyword evidence="2" id="KW-0472">Membrane</keyword>
<sequence length="309" mass="32639">MNELTILDDLGATLDPAGPPPPGLRRRVLTQTRRPSRRRWLRLAIVGGLAATVTAVALAIQVVPLGDRPPAARAQAADILLAAAGQATLQPDQVVRPEQFILIESVATVRSTRESTGESTVHGVHRWAWRSADGTHDGLIREQNQDGGATDLLVPGCKDGRATQSKRGVTTTSPCTPDPAYTDGLPTTVDGMLAYLYRDAGSTKNPRDQEAFQAAANLIGEAYRRPAVLAAVYGALAKIPGVAIVGDVTDEAGRSGVAISQREVQGTRTDLIFDPANHSYLGIRTVAGDQVQYSAAVLSVSIVDRVGAK</sequence>
<accession>A0ABV8M2V0</accession>